<evidence type="ECO:0000256" key="5">
    <source>
        <dbReference type="SAM" id="MobiDB-lite"/>
    </source>
</evidence>
<dbReference type="GO" id="GO:0000724">
    <property type="term" value="P:double-strand break repair via homologous recombination"/>
    <property type="evidence" value="ECO:0007669"/>
    <property type="project" value="TreeGrafter"/>
</dbReference>
<keyword evidence="2" id="KW-0227">DNA damage</keyword>
<evidence type="ECO:0000256" key="4">
    <source>
        <dbReference type="ARBA" id="ARBA00023204"/>
    </source>
</evidence>
<dbReference type="Proteomes" id="UP000694387">
    <property type="component" value="Chromosome 22"/>
</dbReference>
<name>A0A9L0JA70_EQUAS</name>
<feature type="region of interest" description="Disordered" evidence="5">
    <location>
        <begin position="217"/>
        <end position="293"/>
    </location>
</feature>
<dbReference type="SUPFAM" id="SSF54768">
    <property type="entry name" value="dsRNA-binding domain-like"/>
    <property type="match status" value="1"/>
</dbReference>
<organism evidence="6 7">
    <name type="scientific">Equus asinus</name>
    <name type="common">Donkey</name>
    <name type="synonym">Equus africanus asinus</name>
    <dbReference type="NCBI Taxonomy" id="9793"/>
    <lineage>
        <taxon>Eukaryota</taxon>
        <taxon>Metazoa</taxon>
        <taxon>Chordata</taxon>
        <taxon>Craniata</taxon>
        <taxon>Vertebrata</taxon>
        <taxon>Euteleostomi</taxon>
        <taxon>Mammalia</taxon>
        <taxon>Eutheria</taxon>
        <taxon>Laurasiatheria</taxon>
        <taxon>Perissodactyla</taxon>
        <taxon>Equidae</taxon>
        <taxon>Equus</taxon>
    </lineage>
</organism>
<reference evidence="6 7" key="1">
    <citation type="journal article" date="2020" name="Nat. Commun.">
        <title>Donkey genomes provide new insights into domestication and selection for coat color.</title>
        <authorList>
            <person name="Wang"/>
            <person name="C."/>
            <person name="Li"/>
            <person name="H."/>
            <person name="Guo"/>
            <person name="Y."/>
            <person name="Huang"/>
            <person name="J."/>
            <person name="Sun"/>
            <person name="Y."/>
            <person name="Min"/>
            <person name="J."/>
            <person name="Wang"/>
            <person name="J."/>
            <person name="Fang"/>
            <person name="X."/>
            <person name="Zhao"/>
            <person name="Z."/>
            <person name="Wang"/>
            <person name="S."/>
            <person name="Zhang"/>
            <person name="Y."/>
            <person name="Liu"/>
            <person name="Q."/>
            <person name="Jiang"/>
            <person name="Q."/>
            <person name="Wang"/>
            <person name="X."/>
            <person name="Guo"/>
            <person name="Y."/>
            <person name="Yang"/>
            <person name="C."/>
            <person name="Wang"/>
            <person name="Y."/>
            <person name="Tian"/>
            <person name="F."/>
            <person name="Zhuang"/>
            <person name="G."/>
            <person name="Fan"/>
            <person name="Y."/>
            <person name="Gao"/>
            <person name="Q."/>
            <person name="Li"/>
            <person name="Y."/>
            <person name="Ju"/>
            <person name="Z."/>
            <person name="Li"/>
            <person name="J."/>
            <person name="Li"/>
            <person name="R."/>
            <person name="Hou"/>
            <person name="M."/>
            <person name="Yang"/>
            <person name="G."/>
            <person name="Liu"/>
            <person name="G."/>
            <person name="Liu"/>
            <person name="W."/>
            <person name="Guo"/>
            <person name="J."/>
            <person name="Pan"/>
            <person name="S."/>
            <person name="Fan"/>
            <person name="G."/>
            <person name="Zhang"/>
            <person name="W."/>
            <person name="Zhang"/>
            <person name="R."/>
            <person name="Yu"/>
            <person name="J."/>
            <person name="Zhang"/>
            <person name="X."/>
            <person name="Yin"/>
            <person name="Q."/>
            <person name="Ji"/>
            <person name="C."/>
            <person name="Jin"/>
            <person name="Y."/>
            <person name="Yue"/>
            <person name="G."/>
            <person name="Liu"/>
            <person name="M."/>
            <person name="Xu"/>
            <person name="J."/>
            <person name="Liu"/>
            <person name="S."/>
            <person name="Jordana"/>
            <person name="J."/>
            <person name="Noce"/>
            <person name="A."/>
            <person name="Amills"/>
            <person name="M."/>
            <person name="Wu"/>
            <person name="D.D."/>
            <person name="Li"/>
            <person name="S."/>
            <person name="Zhou"/>
            <person name="X. and Zhong"/>
            <person name="J."/>
        </authorList>
    </citation>
    <scope>NUCLEOTIDE SEQUENCE [LARGE SCALE GENOMIC DNA]</scope>
</reference>
<gene>
    <name evidence="6" type="primary">RAD52</name>
</gene>
<keyword evidence="3" id="KW-0233">DNA recombination</keyword>
<dbReference type="AlphaFoldDB" id="A0A9L0JA70"/>
<evidence type="ECO:0000313" key="6">
    <source>
        <dbReference type="Ensembl" id="ENSEASP00005050059.1"/>
    </source>
</evidence>
<comment type="similarity">
    <text evidence="1">Belongs to the RAD52 family.</text>
</comment>
<dbReference type="InterPro" id="IPR041247">
    <property type="entry name" value="Rad52_fam"/>
</dbReference>
<dbReference type="GO" id="GO:0006312">
    <property type="term" value="P:mitotic recombination"/>
    <property type="evidence" value="ECO:0007669"/>
    <property type="project" value="TreeGrafter"/>
</dbReference>
<dbReference type="GO" id="GO:0045002">
    <property type="term" value="P:double-strand break repair via single-strand annealing"/>
    <property type="evidence" value="ECO:0007669"/>
    <property type="project" value="TreeGrafter"/>
</dbReference>
<keyword evidence="4" id="KW-0234">DNA repair</keyword>
<dbReference type="InterPro" id="IPR007232">
    <property type="entry name" value="Rad52_Rad59_Rad22"/>
</dbReference>
<accession>A0A9L0JA70</accession>
<evidence type="ECO:0000256" key="3">
    <source>
        <dbReference type="ARBA" id="ARBA00023172"/>
    </source>
</evidence>
<keyword evidence="7" id="KW-1185">Reference proteome</keyword>
<feature type="compositionally biased region" description="Polar residues" evidence="5">
    <location>
        <begin position="266"/>
        <end position="282"/>
    </location>
</feature>
<reference evidence="6" key="2">
    <citation type="submission" date="2025-08" db="UniProtKB">
        <authorList>
            <consortium name="Ensembl"/>
        </authorList>
    </citation>
    <scope>IDENTIFICATION</scope>
</reference>
<reference evidence="6" key="3">
    <citation type="submission" date="2025-09" db="UniProtKB">
        <authorList>
            <consortium name="Ensembl"/>
        </authorList>
    </citation>
    <scope>IDENTIFICATION</scope>
</reference>
<feature type="region of interest" description="Disordered" evidence="5">
    <location>
        <begin position="1"/>
        <end position="20"/>
    </location>
</feature>
<evidence type="ECO:0000313" key="7">
    <source>
        <dbReference type="Proteomes" id="UP000694387"/>
    </source>
</evidence>
<dbReference type="PANTHER" id="PTHR12132:SF1">
    <property type="entry name" value="DNA REPAIR PROTEIN RAD52 HOMOLOG"/>
    <property type="match status" value="1"/>
</dbReference>
<sequence>MSGTEEAILGRRDSHPSSAGGSSVLCFGQYQYTAEEYQAIQNALRQRLGPEYISSRMAGGGQKVCYIEGHRVINLANEMFGYNGWAHSITQQNVGEYASWQSTSSFPFVWRCPVSDKGASWLRMWGAVVDYQQEERGSRIFFSWFSFPLLDFVDLNNGKFYVGVCAFVRVQLKKFWECTWKLYSGQRLSEVTTKASMPALADNLEMWDMAPEAGDSVVKPLAKPEPPQTAATPVPKNQMVTRSRTPQSLCHENPRVKPGPWHLQAHNVNQHTTANSDSYKQNQDMKKRKLDPS</sequence>
<evidence type="ECO:0000256" key="2">
    <source>
        <dbReference type="ARBA" id="ARBA00022763"/>
    </source>
</evidence>
<feature type="compositionally biased region" description="Polar residues" evidence="5">
    <location>
        <begin position="238"/>
        <end position="250"/>
    </location>
</feature>
<dbReference type="InterPro" id="IPR042525">
    <property type="entry name" value="Rad52_Rad59_Rad22_sf"/>
</dbReference>
<dbReference type="Ensembl" id="ENSEAST00005079008.1">
    <property type="protein sequence ID" value="ENSEASP00005050059.1"/>
    <property type="gene ID" value="ENSEASG00005018522.2"/>
</dbReference>
<dbReference type="Pfam" id="PF04098">
    <property type="entry name" value="Rad52_Rad22"/>
    <property type="match status" value="1"/>
</dbReference>
<dbReference type="GO" id="GO:0005634">
    <property type="term" value="C:nucleus"/>
    <property type="evidence" value="ECO:0007669"/>
    <property type="project" value="TreeGrafter"/>
</dbReference>
<dbReference type="GeneTree" id="ENSGT00390000008766"/>
<evidence type="ECO:0000256" key="1">
    <source>
        <dbReference type="ARBA" id="ARBA00006638"/>
    </source>
</evidence>
<proteinExistence type="inferred from homology"/>
<protein>
    <submittedName>
        <fullName evidence="6">RAD52 homolog, DNA repair protein</fullName>
    </submittedName>
</protein>
<dbReference type="Gene3D" id="3.30.390.80">
    <property type="entry name" value="DNA repair protein Rad52/59/22"/>
    <property type="match status" value="1"/>
</dbReference>
<dbReference type="PANTHER" id="PTHR12132">
    <property type="entry name" value="DNA REPAIR AND RECOMBINATION PROTEIN RAD52, RAD59"/>
    <property type="match status" value="1"/>
</dbReference>